<dbReference type="Gene3D" id="3.30.1490.110">
    <property type="match status" value="1"/>
</dbReference>
<comment type="subunit">
    <text evidence="5">Self-interacts. Interacts with FtsZ.</text>
</comment>
<dbReference type="Proteomes" id="UP000185669">
    <property type="component" value="Unassembled WGS sequence"/>
</dbReference>
<evidence type="ECO:0000259" key="7">
    <source>
        <dbReference type="SMART" id="SM00842"/>
    </source>
</evidence>
<keyword evidence="4 5" id="KW-0131">Cell cycle</keyword>
<organism evidence="8 9">
    <name type="scientific">Halanaerobium kushneri</name>
    <dbReference type="NCBI Taxonomy" id="56779"/>
    <lineage>
        <taxon>Bacteria</taxon>
        <taxon>Bacillati</taxon>
        <taxon>Bacillota</taxon>
        <taxon>Clostridia</taxon>
        <taxon>Halanaerobiales</taxon>
        <taxon>Halanaerobiaceae</taxon>
        <taxon>Halanaerobium</taxon>
    </lineage>
</organism>
<comment type="similarity">
    <text evidence="5 6">Belongs to the FtsA/MreB family.</text>
</comment>
<feature type="domain" description="SHS2" evidence="7">
    <location>
        <begin position="7"/>
        <end position="195"/>
    </location>
</feature>
<dbReference type="GO" id="GO:0043093">
    <property type="term" value="P:FtsZ-dependent cytokinesis"/>
    <property type="evidence" value="ECO:0007669"/>
    <property type="project" value="UniProtKB-UniRule"/>
</dbReference>
<dbReference type="SMART" id="SM00842">
    <property type="entry name" value="FtsA"/>
    <property type="match status" value="1"/>
</dbReference>
<evidence type="ECO:0000256" key="1">
    <source>
        <dbReference type="ARBA" id="ARBA00022475"/>
    </source>
</evidence>
<gene>
    <name evidence="5" type="primary">ftsA</name>
    <name evidence="8" type="ORF">SAMN05421834_11159</name>
</gene>
<dbReference type="GO" id="GO:0032153">
    <property type="term" value="C:cell division site"/>
    <property type="evidence" value="ECO:0007669"/>
    <property type="project" value="UniProtKB-UniRule"/>
</dbReference>
<dbReference type="NCBIfam" id="TIGR01174">
    <property type="entry name" value="ftsA"/>
    <property type="match status" value="1"/>
</dbReference>
<comment type="subcellular location">
    <subcellularLocation>
        <location evidence="5">Cell membrane</location>
        <topology evidence="5">Peripheral membrane protein</topology>
        <orientation evidence="5">Cytoplasmic side</orientation>
    </subcellularLocation>
    <text evidence="5">Localizes to the Z ring in an FtsZ-dependent manner. Targeted to the membrane through a conserved C-terminal amphipathic helix.</text>
</comment>
<name>A0A1N6XD67_9FIRM</name>
<keyword evidence="9" id="KW-1185">Reference proteome</keyword>
<dbReference type="InterPro" id="IPR043129">
    <property type="entry name" value="ATPase_NBD"/>
</dbReference>
<dbReference type="Gene3D" id="3.30.420.40">
    <property type="match status" value="2"/>
</dbReference>
<dbReference type="PANTHER" id="PTHR32432:SF4">
    <property type="entry name" value="CELL DIVISION PROTEIN FTSA"/>
    <property type="match status" value="1"/>
</dbReference>
<comment type="function">
    <text evidence="5 6">Cell division protein that is involved in the assembly of the Z ring. May serve as a membrane anchor for the Z ring.</text>
</comment>
<dbReference type="InterPro" id="IPR020823">
    <property type="entry name" value="Cell_div_FtsA"/>
</dbReference>
<dbReference type="OrthoDB" id="9768127at2"/>
<dbReference type="InterPro" id="IPR003494">
    <property type="entry name" value="SHS2_FtsA"/>
</dbReference>
<evidence type="ECO:0000256" key="3">
    <source>
        <dbReference type="ARBA" id="ARBA00023136"/>
    </source>
</evidence>
<dbReference type="GO" id="GO:0009898">
    <property type="term" value="C:cytoplasmic side of plasma membrane"/>
    <property type="evidence" value="ECO:0007669"/>
    <property type="project" value="UniProtKB-UniRule"/>
</dbReference>
<dbReference type="EMBL" id="FTNC01000011">
    <property type="protein sequence ID" value="SIR00189.1"/>
    <property type="molecule type" value="Genomic_DNA"/>
</dbReference>
<evidence type="ECO:0000256" key="6">
    <source>
        <dbReference type="PIRNR" id="PIRNR003101"/>
    </source>
</evidence>
<dbReference type="Pfam" id="PF14450">
    <property type="entry name" value="FtsA"/>
    <property type="match status" value="2"/>
</dbReference>
<proteinExistence type="inferred from homology"/>
<evidence type="ECO:0000313" key="8">
    <source>
        <dbReference type="EMBL" id="SIR00189.1"/>
    </source>
</evidence>
<reference evidence="9" key="1">
    <citation type="submission" date="2017-01" db="EMBL/GenBank/DDBJ databases">
        <authorList>
            <person name="Varghese N."/>
            <person name="Submissions S."/>
        </authorList>
    </citation>
    <scope>NUCLEOTIDE SEQUENCE [LARGE SCALE GENOMIC DNA]</scope>
    <source>
        <strain evidence="9">ATCC 700103</strain>
    </source>
</reference>
<keyword evidence="2 5" id="KW-0132">Cell division</keyword>
<evidence type="ECO:0000313" key="9">
    <source>
        <dbReference type="Proteomes" id="UP000185669"/>
    </source>
</evidence>
<dbReference type="SUPFAM" id="SSF53067">
    <property type="entry name" value="Actin-like ATPase domain"/>
    <property type="match status" value="2"/>
</dbReference>
<evidence type="ECO:0000256" key="5">
    <source>
        <dbReference type="HAMAP-Rule" id="MF_02033"/>
    </source>
</evidence>
<dbReference type="InterPro" id="IPR050696">
    <property type="entry name" value="FtsA/MreB"/>
</dbReference>
<dbReference type="RefSeq" id="WP_076545104.1">
    <property type="nucleotide sequence ID" value="NZ_FTNC01000011.1"/>
</dbReference>
<evidence type="ECO:0000256" key="4">
    <source>
        <dbReference type="ARBA" id="ARBA00023306"/>
    </source>
</evidence>
<keyword evidence="1 5" id="KW-1003">Cell membrane</keyword>
<dbReference type="PANTHER" id="PTHR32432">
    <property type="entry name" value="CELL DIVISION PROTEIN FTSA-RELATED"/>
    <property type="match status" value="1"/>
</dbReference>
<dbReference type="HAMAP" id="MF_02033">
    <property type="entry name" value="FtsA"/>
    <property type="match status" value="1"/>
</dbReference>
<keyword evidence="3 5" id="KW-0472">Membrane</keyword>
<dbReference type="CDD" id="cd24048">
    <property type="entry name" value="ASKHA_NBD_FtsA"/>
    <property type="match status" value="1"/>
</dbReference>
<dbReference type="STRING" id="56779.SAMN05421834_11159"/>
<dbReference type="AlphaFoldDB" id="A0A1N6XD67"/>
<protein>
    <recommendedName>
        <fullName evidence="5 6">Cell division protein FtsA</fullName>
    </recommendedName>
</protein>
<evidence type="ECO:0000256" key="2">
    <source>
        <dbReference type="ARBA" id="ARBA00022618"/>
    </source>
</evidence>
<dbReference type="Pfam" id="PF02491">
    <property type="entry name" value="SHS2_FTSA"/>
    <property type="match status" value="1"/>
</dbReference>
<sequence>MKRRKIVTGLDIGTTKICALIAEVSGENNIEIVGIGLAPSNGLRKGIVVDIDKTSHAIKSAVQKAERMAGQKVDSAYVGIAGSHIKSINSHGVVAVTGDEKEIKESDIKRVIDAARIVPVSAEEDILHVLPREFIVDGSPGIQDPLGMSGVRLEVETHIIKGASTSIQNLVKSVLRAGLSVDEVVLEPLASSQAVLSDDEKDLGAVLVDIGGGTTDVIVFHEGSIAHTSVLPVGGNHVSNDIAVGLRTPVSEAEKIKIMHGSVLPAEIDEQEKIEVLAASGKERKKLSRKMLCQVIEPRMTEVFSMVKKELNSAGSADLTPAGMILTGGASLLEGSEKLASDITELPVRIGEPDYVSGLSNVIDNPVYIKKGDTIPRAIFSTAVGLIEFALENEDAKNSKLSSNNSNNSKEIVSGFFSKLKNWFSEFF</sequence>
<dbReference type="PIRSF" id="PIRSF003101">
    <property type="entry name" value="FtsA"/>
    <property type="match status" value="1"/>
</dbReference>
<accession>A0A1N6XD67</accession>